<dbReference type="NCBIfam" id="TIGR00247">
    <property type="entry name" value="endolytic transglycosylase MltG"/>
    <property type="match status" value="1"/>
</dbReference>
<evidence type="ECO:0000313" key="10">
    <source>
        <dbReference type="Proteomes" id="UP000664771"/>
    </source>
</evidence>
<sequence>MSSSKKVRRFRRSLAVLAVFVAVCAATAGACVWRYRAPGPLPAQAAIVIPHGGYSSTIRALQGQGVLPAGWFDTQLFRLAIAVTRHDGQLHAAELEFPAAASMKQILHVLRHGQPVRHWLTIPEGLTSRQIAALVNAAPFLAGTVAAPMEGGIAPQTYDYLRGVERSALLDRMRAAMEREVAEVWAGRDADLSLKTPEEMVTLASIVEKETAVPEERPHIARVFLNRLRLGMKLQADPTTIYAANDGAGPLGRPLTHADLAFASPYNTYVSAGLPPGPICSPGLASLQAVAHPASGEDLYFVASGEGGHRFAASLAEHNRNVALMGGSSSTEKTEPKP</sequence>
<evidence type="ECO:0000256" key="8">
    <source>
        <dbReference type="SAM" id="SignalP"/>
    </source>
</evidence>
<evidence type="ECO:0000256" key="5">
    <source>
        <dbReference type="ARBA" id="ARBA00023239"/>
    </source>
</evidence>
<proteinExistence type="inferred from homology"/>
<evidence type="ECO:0000313" key="9">
    <source>
        <dbReference type="EMBL" id="MBO1359571.1"/>
    </source>
</evidence>
<protein>
    <recommendedName>
        <fullName evidence="7">Endolytic murein transglycosylase</fullName>
        <ecNumber evidence="7">4.2.2.29</ecNumber>
    </recommendedName>
    <alternativeName>
        <fullName evidence="7">Peptidoglycan lytic transglycosylase</fullName>
    </alternativeName>
    <alternativeName>
        <fullName evidence="7">Peptidoglycan polymerization terminase</fullName>
    </alternativeName>
</protein>
<comment type="caution">
    <text evidence="9">The sequence shown here is derived from an EMBL/GenBank/DDBJ whole genome shotgun (WGS) entry which is preliminary data.</text>
</comment>
<comment type="function">
    <text evidence="7">Functions as a peptidoglycan terminase that cleaves nascent peptidoglycan strands endolytically to terminate their elongation.</text>
</comment>
<keyword evidence="7" id="KW-0997">Cell inner membrane</keyword>
<dbReference type="CDD" id="cd08010">
    <property type="entry name" value="MltG_like"/>
    <property type="match status" value="1"/>
</dbReference>
<organism evidence="9 10">
    <name type="scientific">Acetobacter sacchari</name>
    <dbReference type="NCBI Taxonomy" id="2661687"/>
    <lineage>
        <taxon>Bacteria</taxon>
        <taxon>Pseudomonadati</taxon>
        <taxon>Pseudomonadota</taxon>
        <taxon>Alphaproteobacteria</taxon>
        <taxon>Acetobacterales</taxon>
        <taxon>Acetobacteraceae</taxon>
        <taxon>Acetobacter</taxon>
    </lineage>
</organism>
<reference evidence="9 10" key="1">
    <citation type="submission" date="2021-03" db="EMBL/GenBank/DDBJ databases">
        <title>The complete genome sequence of Acetobacter sacchari TBRC 11175.</title>
        <authorList>
            <person name="Charoenyingcharoen P."/>
            <person name="Yukphan P."/>
        </authorList>
    </citation>
    <scope>NUCLEOTIDE SEQUENCE [LARGE SCALE GENOMIC DNA]</scope>
    <source>
        <strain evidence="9 10">TBRC 11175</strain>
    </source>
</reference>
<gene>
    <name evidence="7 9" type="primary">mltG</name>
    <name evidence="9" type="ORF">J2D73_07140</name>
</gene>
<name>A0ABS3LUI8_9PROT</name>
<keyword evidence="1 7" id="KW-1003">Cell membrane</keyword>
<keyword evidence="3 7" id="KW-1133">Transmembrane helix</keyword>
<keyword evidence="6 7" id="KW-0961">Cell wall biogenesis/degradation</keyword>
<keyword evidence="8" id="KW-0732">Signal</keyword>
<dbReference type="EMBL" id="JAFVMF010000006">
    <property type="protein sequence ID" value="MBO1359571.1"/>
    <property type="molecule type" value="Genomic_DNA"/>
</dbReference>
<comment type="catalytic activity">
    <reaction evidence="7">
        <text>a peptidoglycan chain = a peptidoglycan chain with N-acetyl-1,6-anhydromuramyl-[peptide] at the reducing end + a peptidoglycan chain with N-acetylglucosamine at the non-reducing end.</text>
        <dbReference type="EC" id="4.2.2.29"/>
    </reaction>
</comment>
<feature type="signal peptide" evidence="8">
    <location>
        <begin position="1"/>
        <end position="28"/>
    </location>
</feature>
<evidence type="ECO:0000256" key="6">
    <source>
        <dbReference type="ARBA" id="ARBA00023316"/>
    </source>
</evidence>
<evidence type="ECO:0000256" key="3">
    <source>
        <dbReference type="ARBA" id="ARBA00022989"/>
    </source>
</evidence>
<dbReference type="PANTHER" id="PTHR30518:SF2">
    <property type="entry name" value="ENDOLYTIC MUREIN TRANSGLYCOSYLASE"/>
    <property type="match status" value="1"/>
</dbReference>
<dbReference type="EC" id="4.2.2.29" evidence="7"/>
<feature type="site" description="Important for catalytic activity" evidence="7">
    <location>
        <position position="210"/>
    </location>
</feature>
<evidence type="ECO:0000256" key="7">
    <source>
        <dbReference type="HAMAP-Rule" id="MF_02065"/>
    </source>
</evidence>
<dbReference type="HAMAP" id="MF_02065">
    <property type="entry name" value="MltG"/>
    <property type="match status" value="1"/>
</dbReference>
<comment type="similarity">
    <text evidence="7">Belongs to the transglycosylase MltG family.</text>
</comment>
<accession>A0ABS3LUI8</accession>
<dbReference type="InterPro" id="IPR003770">
    <property type="entry name" value="MLTG-like"/>
</dbReference>
<keyword evidence="10" id="KW-1185">Reference proteome</keyword>
<dbReference type="RefSeq" id="WP_207880836.1">
    <property type="nucleotide sequence ID" value="NZ_JAFVMF010000006.1"/>
</dbReference>
<dbReference type="PROSITE" id="PS51257">
    <property type="entry name" value="PROKAR_LIPOPROTEIN"/>
    <property type="match status" value="1"/>
</dbReference>
<dbReference type="Proteomes" id="UP000664771">
    <property type="component" value="Unassembled WGS sequence"/>
</dbReference>
<evidence type="ECO:0000256" key="1">
    <source>
        <dbReference type="ARBA" id="ARBA00022475"/>
    </source>
</evidence>
<dbReference type="Gene3D" id="3.30.160.60">
    <property type="entry name" value="Classic Zinc Finger"/>
    <property type="match status" value="1"/>
</dbReference>
<dbReference type="Pfam" id="PF02618">
    <property type="entry name" value="YceG"/>
    <property type="match status" value="1"/>
</dbReference>
<keyword evidence="2 7" id="KW-0812">Transmembrane</keyword>
<keyword evidence="5 7" id="KW-0456">Lyase</keyword>
<evidence type="ECO:0000256" key="2">
    <source>
        <dbReference type="ARBA" id="ARBA00022692"/>
    </source>
</evidence>
<keyword evidence="4 7" id="KW-0472">Membrane</keyword>
<feature type="chain" id="PRO_5046110406" description="Endolytic murein transglycosylase" evidence="8">
    <location>
        <begin position="29"/>
        <end position="338"/>
    </location>
</feature>
<dbReference type="PANTHER" id="PTHR30518">
    <property type="entry name" value="ENDOLYTIC MUREIN TRANSGLYCOSYLASE"/>
    <property type="match status" value="1"/>
</dbReference>
<evidence type="ECO:0000256" key="4">
    <source>
        <dbReference type="ARBA" id="ARBA00023136"/>
    </source>
</evidence>